<gene>
    <name evidence="2" type="ORF">C8263_18520</name>
</gene>
<organism evidence="2 3">
    <name type="scientific">Deinococcus arcticus</name>
    <dbReference type="NCBI Taxonomy" id="2136176"/>
    <lineage>
        <taxon>Bacteria</taxon>
        <taxon>Thermotogati</taxon>
        <taxon>Deinococcota</taxon>
        <taxon>Deinococci</taxon>
        <taxon>Deinococcales</taxon>
        <taxon>Deinococcaceae</taxon>
        <taxon>Deinococcus</taxon>
    </lineage>
</organism>
<proteinExistence type="predicted"/>
<protein>
    <submittedName>
        <fullName evidence="2">Replication initiator protein A</fullName>
    </submittedName>
</protein>
<name>A0A2T3W362_9DEIO</name>
<reference evidence="2 3" key="1">
    <citation type="submission" date="2018-03" db="EMBL/GenBank/DDBJ databases">
        <title>Draft genome of Deinococcus sp. OD32.</title>
        <authorList>
            <person name="Wang X.-P."/>
            <person name="Du Z.-J."/>
        </authorList>
    </citation>
    <scope>NUCLEOTIDE SEQUENCE [LARGE SCALE GENOMIC DNA]</scope>
    <source>
        <strain evidence="2 3">OD32</strain>
    </source>
</reference>
<evidence type="ECO:0000313" key="3">
    <source>
        <dbReference type="Proteomes" id="UP000240317"/>
    </source>
</evidence>
<feature type="region of interest" description="Disordered" evidence="1">
    <location>
        <begin position="384"/>
        <end position="404"/>
    </location>
</feature>
<dbReference type="Proteomes" id="UP000240317">
    <property type="component" value="Unassembled WGS sequence"/>
</dbReference>
<dbReference type="AlphaFoldDB" id="A0A2T3W362"/>
<evidence type="ECO:0000256" key="1">
    <source>
        <dbReference type="SAM" id="MobiDB-lite"/>
    </source>
</evidence>
<evidence type="ECO:0000313" key="2">
    <source>
        <dbReference type="EMBL" id="PTA66338.1"/>
    </source>
</evidence>
<sequence>MRYSASEDTRMPRPRKKAEVNPRRPAEIDRYDEANSARLGLICVQERIPADYTRWDVEWSVDGRTARLTCISPSEYGGVPHGLDGDFATTLNLMYLEQGAPESGEVNTTAYQLLIKAGFPDSGQYYQALQESLDRLKGATYSASESWRDKRFERWTTVKFNIIEQIDAETALGLSFGSGTVLKIRLAKPVVQSLRAQYLKPLDMTFVQSLSRALTRSLYRILDARRYDPVHPGEPVTTLRLRLKDWARECKLVETLPGRIRRNLDGAHEELIARGYLRSVVYEGTRANTDIIYEFGDVQLSPPAPEPTLQVIPDSPLVEALCREGVVLPVARKLVLDYGDMHVTTRMEAFQTILKGGYTPKRRSAFLVDVIKDREGKYASVLGAQPNPGPSLVAHPPAAPSPTPPVEDALELTDQVQAEFRALPYEEQAARALTTVRMFVGRELRDYHLKGLMASMLSGELDPFTVQQDVFRAASDLRLPEFAQQLRDVYSGHPS</sequence>
<dbReference type="OrthoDB" id="73210at2"/>
<dbReference type="InterPro" id="IPR018777">
    <property type="entry name" value="Replication_initiator_prot_A"/>
</dbReference>
<dbReference type="EMBL" id="PYSV01000041">
    <property type="protein sequence ID" value="PTA66338.1"/>
    <property type="molecule type" value="Genomic_DNA"/>
</dbReference>
<keyword evidence="3" id="KW-1185">Reference proteome</keyword>
<comment type="caution">
    <text evidence="2">The sequence shown here is derived from an EMBL/GenBank/DDBJ whole genome shotgun (WGS) entry which is preliminary data.</text>
</comment>
<accession>A0A2T3W362</accession>
<feature type="region of interest" description="Disordered" evidence="1">
    <location>
        <begin position="1"/>
        <end position="24"/>
    </location>
</feature>
<dbReference type="Pfam" id="PF10134">
    <property type="entry name" value="RPA"/>
    <property type="match status" value="1"/>
</dbReference>